<evidence type="ECO:0000256" key="1">
    <source>
        <dbReference type="SAM" id="Phobius"/>
    </source>
</evidence>
<proteinExistence type="predicted"/>
<feature type="transmembrane region" description="Helical" evidence="1">
    <location>
        <begin position="49"/>
        <end position="70"/>
    </location>
</feature>
<dbReference type="AlphaFoldDB" id="A0A6J7LEY6"/>
<evidence type="ECO:0000313" key="3">
    <source>
        <dbReference type="EMBL" id="CAB5003142.1"/>
    </source>
</evidence>
<dbReference type="EMBL" id="CAFBNF010000374">
    <property type="protein sequence ID" value="CAB4964569.1"/>
    <property type="molecule type" value="Genomic_DNA"/>
</dbReference>
<evidence type="ECO:0000313" key="2">
    <source>
        <dbReference type="EMBL" id="CAB4964569.1"/>
    </source>
</evidence>
<keyword evidence="1" id="KW-0812">Transmembrane</keyword>
<feature type="transmembrane region" description="Helical" evidence="1">
    <location>
        <begin position="76"/>
        <end position="97"/>
    </location>
</feature>
<feature type="transmembrane region" description="Helical" evidence="1">
    <location>
        <begin position="6"/>
        <end position="29"/>
    </location>
</feature>
<reference evidence="2" key="1">
    <citation type="submission" date="2020-05" db="EMBL/GenBank/DDBJ databases">
        <authorList>
            <person name="Chiriac C."/>
            <person name="Salcher M."/>
            <person name="Ghai R."/>
            <person name="Kavagutti S V."/>
        </authorList>
    </citation>
    <scope>NUCLEOTIDE SEQUENCE</scope>
</reference>
<keyword evidence="1" id="KW-1133">Transmembrane helix</keyword>
<organism evidence="2">
    <name type="scientific">freshwater metagenome</name>
    <dbReference type="NCBI Taxonomy" id="449393"/>
    <lineage>
        <taxon>unclassified sequences</taxon>
        <taxon>metagenomes</taxon>
        <taxon>ecological metagenomes</taxon>
    </lineage>
</organism>
<name>A0A6J7LEY6_9ZZZZ</name>
<sequence length="135" mass="13915">MSAEQFLLLATGVHLGFQAVVTIVVYPGLLSLAPDGWERGHAAHTRRMIIVVIPVYAAVAISLGGALATVCCSPALFVTAGALLIVGVTTALVAAPLHHLLSVDGPTQKLIRNLRRADTLRLIGAAVACGAALFV</sequence>
<dbReference type="EMBL" id="CAFBOZ010000094">
    <property type="protein sequence ID" value="CAB5003142.1"/>
    <property type="molecule type" value="Genomic_DNA"/>
</dbReference>
<protein>
    <submittedName>
        <fullName evidence="2">Unannotated protein</fullName>
    </submittedName>
</protein>
<accession>A0A6J7LEY6</accession>
<gene>
    <name evidence="2" type="ORF">UFOPK3773_02270</name>
    <name evidence="3" type="ORF">UFOPK3992_00775</name>
</gene>
<keyword evidence="1" id="KW-0472">Membrane</keyword>